<organism evidence="1">
    <name type="scientific">Eucalyptus grandis</name>
    <name type="common">Flooded gum</name>
    <dbReference type="NCBI Taxonomy" id="71139"/>
    <lineage>
        <taxon>Eukaryota</taxon>
        <taxon>Viridiplantae</taxon>
        <taxon>Streptophyta</taxon>
        <taxon>Embryophyta</taxon>
        <taxon>Tracheophyta</taxon>
        <taxon>Spermatophyta</taxon>
        <taxon>Magnoliopsida</taxon>
        <taxon>eudicotyledons</taxon>
        <taxon>Gunneridae</taxon>
        <taxon>Pentapetalae</taxon>
        <taxon>rosids</taxon>
        <taxon>malvids</taxon>
        <taxon>Myrtales</taxon>
        <taxon>Myrtaceae</taxon>
        <taxon>Myrtoideae</taxon>
        <taxon>Eucalypteae</taxon>
        <taxon>Eucalyptus</taxon>
    </lineage>
</organism>
<accession>A0A059D6S8</accession>
<dbReference type="InParanoid" id="A0A059D6S8"/>
<dbReference type="STRING" id="71139.A0A059D6S8"/>
<protein>
    <submittedName>
        <fullName evidence="1">Uncharacterized protein</fullName>
    </submittedName>
</protein>
<sequence length="131" mass="14777">MASGEGRRRGHDLVPLAALINREMKNEKLEKPTVRYGCASQSKKGEDFFLIKTDCQRVPGNPSSAYSVFAVSTFFQDFPRSSVCGVNLCNFRSLESYKQLVVTKDCSEKTYRFTLDMYRDGINQLLTVNSA</sequence>
<proteinExistence type="predicted"/>
<dbReference type="Gramene" id="KCW86126">
    <property type="protein sequence ID" value="KCW86126"/>
    <property type="gene ID" value="EUGRSUZ_B02819"/>
</dbReference>
<evidence type="ECO:0000313" key="1">
    <source>
        <dbReference type="EMBL" id="KCW86126.1"/>
    </source>
</evidence>
<gene>
    <name evidence="1" type="ORF">EUGRSUZ_B02819</name>
</gene>
<dbReference type="AlphaFoldDB" id="A0A059D6S8"/>
<reference evidence="1" key="1">
    <citation type="submission" date="2013-07" db="EMBL/GenBank/DDBJ databases">
        <title>The genome of Eucalyptus grandis.</title>
        <authorList>
            <person name="Schmutz J."/>
            <person name="Hayes R."/>
            <person name="Myburg A."/>
            <person name="Tuskan G."/>
            <person name="Grattapaglia D."/>
            <person name="Rokhsar D.S."/>
        </authorList>
    </citation>
    <scope>NUCLEOTIDE SEQUENCE</scope>
    <source>
        <tissue evidence="1">Leaf extractions</tissue>
    </source>
</reference>
<name>A0A059D6S8_EUCGR</name>
<dbReference type="EMBL" id="KK198754">
    <property type="protein sequence ID" value="KCW86126.1"/>
    <property type="molecule type" value="Genomic_DNA"/>
</dbReference>